<feature type="compositionally biased region" description="Polar residues" evidence="1">
    <location>
        <begin position="68"/>
        <end position="85"/>
    </location>
</feature>
<dbReference type="STRING" id="1095629.A0A0C9Y486"/>
<organism evidence="2 3">
    <name type="scientific">Laccaria amethystina LaAM-08-1</name>
    <dbReference type="NCBI Taxonomy" id="1095629"/>
    <lineage>
        <taxon>Eukaryota</taxon>
        <taxon>Fungi</taxon>
        <taxon>Dikarya</taxon>
        <taxon>Basidiomycota</taxon>
        <taxon>Agaricomycotina</taxon>
        <taxon>Agaricomycetes</taxon>
        <taxon>Agaricomycetidae</taxon>
        <taxon>Agaricales</taxon>
        <taxon>Agaricineae</taxon>
        <taxon>Hydnangiaceae</taxon>
        <taxon>Laccaria</taxon>
    </lineage>
</organism>
<feature type="compositionally biased region" description="Low complexity" evidence="1">
    <location>
        <begin position="27"/>
        <end position="49"/>
    </location>
</feature>
<dbReference type="HOGENOM" id="CLU_314500_0_0_1"/>
<evidence type="ECO:0000313" key="3">
    <source>
        <dbReference type="Proteomes" id="UP000054477"/>
    </source>
</evidence>
<evidence type="ECO:0000256" key="1">
    <source>
        <dbReference type="SAM" id="MobiDB-lite"/>
    </source>
</evidence>
<feature type="compositionally biased region" description="Low complexity" evidence="1">
    <location>
        <begin position="120"/>
        <end position="132"/>
    </location>
</feature>
<keyword evidence="3" id="KW-1185">Reference proteome</keyword>
<feature type="compositionally biased region" description="Gly residues" evidence="1">
    <location>
        <begin position="541"/>
        <end position="558"/>
    </location>
</feature>
<feature type="compositionally biased region" description="Gly residues" evidence="1">
    <location>
        <begin position="491"/>
        <end position="522"/>
    </location>
</feature>
<protein>
    <submittedName>
        <fullName evidence="2">Uncharacterized protein</fullName>
    </submittedName>
</protein>
<accession>A0A0C9Y486</accession>
<sequence length="807" mass="88440">MSTAHSQKKPSPVLRGGRPSFGRSLGTTQTSSNPTAASTTRTATKTNTNPLSTIASNLLMNWRRSPVGSVSEQPKGSTLDTTASSREPPPHLPPAAERSLRNPSSPPLTSSDGETPSIQSSTTSSSTSTTRTPFLMEEGPSTSALISRLGIEKGYTLSPMYNLILEYNEEKGGKLSTAMEVSWVLMQPNLNPSDITRKYEEGIDPFTSICVKEEQLARILQAVNELQTFLYRMADLIEERTQVFCIDPQDTMTMALRGCKSRSQLNMAYKILGKHLQVAQQTVMKYKAKYQGGEVPLSPISTAPELYSDFERIDNIDGHMRYMLGNIPHHQGHLTSGALQAVRDRLSWDVVHLTQTLTWEELTALRTSPISQATLYPEQESNSDTFPAQPTPAIGKKHVDWATLESPWTDRLGKQFFTENSSSTNSALYFSTPGLNPGTDVTIRLATPSWTNLGDNIAPPTIQTVSQTTKENSHSGGGGQPPDDGNSSSRGNGGGYPHRGSGNGGGEGGGHPSQGGGGGGGNGPPPLTNFPHHDYGPPLPGSGGGGNPGGGDPPGGNPGWPSAPYGNMPASIKTELKVEQLPEWDGNHWTAIEYFWNVQQLAYLGGWLPEALGYWLWFHLKERSTFLKGIKDGFLGSRWQLKMNNYYNSQTFRERGHERESPTEFLVRQIVYTRMLLSVDPGGPLQVFYIMRKALISWGPILLLSSIKDSSELYSRVKEHEEALLEAYRVSKGGSTLSLDNIITHLKQLGLLNDRQLLLRWANFTQNLQDVSSPSDDVVNRPTDINPQTSSDQHVLHEVYQVLQKQQ</sequence>
<feature type="region of interest" description="Disordered" evidence="1">
    <location>
        <begin position="1"/>
        <end position="139"/>
    </location>
</feature>
<dbReference type="AlphaFoldDB" id="A0A0C9Y486"/>
<reference evidence="2 3" key="1">
    <citation type="submission" date="2014-04" db="EMBL/GenBank/DDBJ databases">
        <authorList>
            <consortium name="DOE Joint Genome Institute"/>
            <person name="Kuo A."/>
            <person name="Kohler A."/>
            <person name="Nagy L.G."/>
            <person name="Floudas D."/>
            <person name="Copeland A."/>
            <person name="Barry K.W."/>
            <person name="Cichocki N."/>
            <person name="Veneault-Fourrey C."/>
            <person name="LaButti K."/>
            <person name="Lindquist E.A."/>
            <person name="Lipzen A."/>
            <person name="Lundell T."/>
            <person name="Morin E."/>
            <person name="Murat C."/>
            <person name="Sun H."/>
            <person name="Tunlid A."/>
            <person name="Henrissat B."/>
            <person name="Grigoriev I.V."/>
            <person name="Hibbett D.S."/>
            <person name="Martin F."/>
            <person name="Nordberg H.P."/>
            <person name="Cantor M.N."/>
            <person name="Hua S.X."/>
        </authorList>
    </citation>
    <scope>NUCLEOTIDE SEQUENCE [LARGE SCALE GENOMIC DNA]</scope>
    <source>
        <strain evidence="2 3">LaAM-08-1</strain>
    </source>
</reference>
<feature type="region of interest" description="Disordered" evidence="1">
    <location>
        <begin position="770"/>
        <end position="791"/>
    </location>
</feature>
<name>A0A0C9Y486_9AGAR</name>
<feature type="compositionally biased region" description="Polar residues" evidence="1">
    <location>
        <begin position="50"/>
        <end position="59"/>
    </location>
</feature>
<feature type="region of interest" description="Disordered" evidence="1">
    <location>
        <begin position="466"/>
        <end position="567"/>
    </location>
</feature>
<evidence type="ECO:0000313" key="2">
    <source>
        <dbReference type="EMBL" id="KIK02913.1"/>
    </source>
</evidence>
<reference evidence="3" key="2">
    <citation type="submission" date="2015-01" db="EMBL/GenBank/DDBJ databases">
        <title>Evolutionary Origins and Diversification of the Mycorrhizal Mutualists.</title>
        <authorList>
            <consortium name="DOE Joint Genome Institute"/>
            <consortium name="Mycorrhizal Genomics Consortium"/>
            <person name="Kohler A."/>
            <person name="Kuo A."/>
            <person name="Nagy L.G."/>
            <person name="Floudas D."/>
            <person name="Copeland A."/>
            <person name="Barry K.W."/>
            <person name="Cichocki N."/>
            <person name="Veneault-Fourrey C."/>
            <person name="LaButti K."/>
            <person name="Lindquist E.A."/>
            <person name="Lipzen A."/>
            <person name="Lundell T."/>
            <person name="Morin E."/>
            <person name="Murat C."/>
            <person name="Riley R."/>
            <person name="Ohm R."/>
            <person name="Sun H."/>
            <person name="Tunlid A."/>
            <person name="Henrissat B."/>
            <person name="Grigoriev I.V."/>
            <person name="Hibbett D.S."/>
            <person name="Martin F."/>
        </authorList>
    </citation>
    <scope>NUCLEOTIDE SEQUENCE [LARGE SCALE GENOMIC DNA]</scope>
    <source>
        <strain evidence="3">LaAM-08-1</strain>
    </source>
</reference>
<dbReference type="Proteomes" id="UP000054477">
    <property type="component" value="Unassembled WGS sequence"/>
</dbReference>
<proteinExistence type="predicted"/>
<feature type="compositionally biased region" description="Polar residues" evidence="1">
    <location>
        <begin position="101"/>
        <end position="119"/>
    </location>
</feature>
<dbReference type="EMBL" id="KN838586">
    <property type="protein sequence ID" value="KIK02913.1"/>
    <property type="molecule type" value="Genomic_DNA"/>
</dbReference>
<gene>
    <name evidence="2" type="ORF">K443DRAFT_5803</name>
</gene>
<dbReference type="OrthoDB" id="3062456at2759"/>